<proteinExistence type="predicted"/>
<evidence type="ECO:0000313" key="1">
    <source>
        <dbReference type="EMBL" id="TWT80548.1"/>
    </source>
</evidence>
<accession>A0A5C5YZK6</accession>
<dbReference type="Gene3D" id="1.25.10.10">
    <property type="entry name" value="Leucine-rich Repeat Variant"/>
    <property type="match status" value="2"/>
</dbReference>
<dbReference type="InterPro" id="IPR011989">
    <property type="entry name" value="ARM-like"/>
</dbReference>
<name>A0A5C5YZK6_9BACT</name>
<keyword evidence="2" id="KW-1185">Reference proteome</keyword>
<gene>
    <name evidence="1" type="ORF">CA13_19930</name>
</gene>
<dbReference type="InterPro" id="IPR025409">
    <property type="entry name" value="DUF4303"/>
</dbReference>
<dbReference type="InterPro" id="IPR016024">
    <property type="entry name" value="ARM-type_fold"/>
</dbReference>
<sequence>MRETNLDWKQFERRLFDAWELAFRQWLADHPNQHVYALAFHEGYREIDEVIRLPWLAVNSLEALQELQGTEDVELQWNPTDWRWPNIDAVDATSVDDLETELNDEANRGSQKQWLATEKRFLSVMVRISKALRKEFASNAQTTKEIVVYLSEEVSDFDTLKRCVPKRLFDKYFADLDPKPAIAPPSSTTELMQRYLEAPWNYKEEILQLGDSAIDPLIAYLDEQHGHFAAGLLGQLGHGNPKVITVLRSSIQEKPRVAGACANALFDLGDKEFLITLIDDPDACPHIVRAITRGLKQFEHHRLDYRLVERFLNDGSEEVKVMIVDEIKPGSSFDDIQVADIDEVLRGLTSEHLAIRQHAVMLMACRGLGSKAGKRLLPELAKQLQDDNANIRRLALLSLKGWKSAAKPYRDQMWALKEDPDRKVRMTATYVFE</sequence>
<dbReference type="SUPFAM" id="SSF48371">
    <property type="entry name" value="ARM repeat"/>
    <property type="match status" value="1"/>
</dbReference>
<evidence type="ECO:0000313" key="2">
    <source>
        <dbReference type="Proteomes" id="UP000315010"/>
    </source>
</evidence>
<dbReference type="EMBL" id="SJPJ01000001">
    <property type="protein sequence ID" value="TWT80548.1"/>
    <property type="molecule type" value="Genomic_DNA"/>
</dbReference>
<evidence type="ECO:0008006" key="3">
    <source>
        <dbReference type="Google" id="ProtNLM"/>
    </source>
</evidence>
<protein>
    <recommendedName>
        <fullName evidence="3">HEAT repeat protein</fullName>
    </recommendedName>
</protein>
<reference evidence="1 2" key="1">
    <citation type="submission" date="2019-02" db="EMBL/GenBank/DDBJ databases">
        <title>Deep-cultivation of Planctomycetes and their phenomic and genomic characterization uncovers novel biology.</title>
        <authorList>
            <person name="Wiegand S."/>
            <person name="Jogler M."/>
            <person name="Boedeker C."/>
            <person name="Pinto D."/>
            <person name="Vollmers J."/>
            <person name="Rivas-Marin E."/>
            <person name="Kohn T."/>
            <person name="Peeters S.H."/>
            <person name="Heuer A."/>
            <person name="Rast P."/>
            <person name="Oberbeckmann S."/>
            <person name="Bunk B."/>
            <person name="Jeske O."/>
            <person name="Meyerdierks A."/>
            <person name="Storesund J.E."/>
            <person name="Kallscheuer N."/>
            <person name="Luecker S."/>
            <person name="Lage O.M."/>
            <person name="Pohl T."/>
            <person name="Merkel B.J."/>
            <person name="Hornburger P."/>
            <person name="Mueller R.-W."/>
            <person name="Bruemmer F."/>
            <person name="Labrenz M."/>
            <person name="Spormann A.M."/>
            <person name="Op Den Camp H."/>
            <person name="Overmann J."/>
            <person name="Amann R."/>
            <person name="Jetten M.S.M."/>
            <person name="Mascher T."/>
            <person name="Medema M.H."/>
            <person name="Devos D.P."/>
            <person name="Kaster A.-K."/>
            <person name="Ovreas L."/>
            <person name="Rohde M."/>
            <person name="Galperin M.Y."/>
            <person name="Jogler C."/>
        </authorList>
    </citation>
    <scope>NUCLEOTIDE SEQUENCE [LARGE SCALE GENOMIC DNA]</scope>
    <source>
        <strain evidence="1 2">CA13</strain>
    </source>
</reference>
<dbReference type="Proteomes" id="UP000315010">
    <property type="component" value="Unassembled WGS sequence"/>
</dbReference>
<dbReference type="Pfam" id="PF14136">
    <property type="entry name" value="DUF4303"/>
    <property type="match status" value="1"/>
</dbReference>
<comment type="caution">
    <text evidence="1">The sequence shown here is derived from an EMBL/GenBank/DDBJ whole genome shotgun (WGS) entry which is preliminary data.</text>
</comment>
<organism evidence="1 2">
    <name type="scientific">Novipirellula herctigrandis</name>
    <dbReference type="NCBI Taxonomy" id="2527986"/>
    <lineage>
        <taxon>Bacteria</taxon>
        <taxon>Pseudomonadati</taxon>
        <taxon>Planctomycetota</taxon>
        <taxon>Planctomycetia</taxon>
        <taxon>Pirellulales</taxon>
        <taxon>Pirellulaceae</taxon>
        <taxon>Novipirellula</taxon>
    </lineage>
</organism>
<dbReference type="AlphaFoldDB" id="A0A5C5YZK6"/>